<dbReference type="HAMAP" id="MF_00038">
    <property type="entry name" value="MraY"/>
    <property type="match status" value="1"/>
</dbReference>
<comment type="pathway">
    <text evidence="7">Cell wall biogenesis; peptidoglycan biosynthesis.</text>
</comment>
<keyword evidence="7" id="KW-0961">Cell wall biogenesis/degradation</keyword>
<keyword evidence="7" id="KW-0573">Peptidoglycan synthesis</keyword>
<comment type="caution">
    <text evidence="10">The sequence shown here is derived from an EMBL/GenBank/DDBJ whole genome shotgun (WGS) entry which is preliminary data.</text>
</comment>
<dbReference type="EC" id="2.7.8.13" evidence="7 8"/>
<feature type="transmembrane region" description="Helical" evidence="7">
    <location>
        <begin position="265"/>
        <end position="286"/>
    </location>
</feature>
<comment type="catalytic activity">
    <reaction evidence="7">
        <text>UDP-N-acetyl-alpha-D-muramoyl-L-alanyl-gamma-D-glutamyl-meso-2,6-diaminopimeloyl-D-alanyl-D-alanine + di-trans,octa-cis-undecaprenyl phosphate = di-trans,octa-cis-undecaprenyl diphospho-N-acetyl-alpha-D-muramoyl-L-alanyl-D-glutamyl-meso-2,6-diaminopimeloyl-D-alanyl-D-alanine + UMP</text>
        <dbReference type="Rhea" id="RHEA:28386"/>
        <dbReference type="ChEBI" id="CHEBI:57865"/>
        <dbReference type="ChEBI" id="CHEBI:60392"/>
        <dbReference type="ChEBI" id="CHEBI:61386"/>
        <dbReference type="ChEBI" id="CHEBI:61387"/>
        <dbReference type="EC" id="2.7.8.13"/>
    </reaction>
</comment>
<keyword evidence="7 9" id="KW-0479">Metal-binding</keyword>
<dbReference type="EMBL" id="VBOZ01000017">
    <property type="protein sequence ID" value="TMQ64753.1"/>
    <property type="molecule type" value="Genomic_DNA"/>
</dbReference>
<comment type="cofactor">
    <cofactor evidence="7 9">
        <name>Mg(2+)</name>
        <dbReference type="ChEBI" id="CHEBI:18420"/>
    </cofactor>
</comment>
<feature type="transmembrane region" description="Helical" evidence="7">
    <location>
        <begin position="202"/>
        <end position="222"/>
    </location>
</feature>
<dbReference type="GO" id="GO:0008963">
    <property type="term" value="F:phospho-N-acetylmuramoyl-pentapeptide-transferase activity"/>
    <property type="evidence" value="ECO:0007669"/>
    <property type="project" value="UniProtKB-UniRule"/>
</dbReference>
<keyword evidence="7" id="KW-1003">Cell membrane</keyword>
<dbReference type="NCBIfam" id="TIGR00445">
    <property type="entry name" value="mraY"/>
    <property type="match status" value="1"/>
</dbReference>
<feature type="transmembrane region" description="Helical" evidence="7">
    <location>
        <begin position="73"/>
        <end position="93"/>
    </location>
</feature>
<keyword evidence="4 7" id="KW-0812">Transmembrane</keyword>
<feature type="transmembrane region" description="Helical" evidence="7">
    <location>
        <begin position="340"/>
        <end position="359"/>
    </location>
</feature>
<dbReference type="GO" id="GO:0051301">
    <property type="term" value="P:cell division"/>
    <property type="evidence" value="ECO:0007669"/>
    <property type="project" value="UniProtKB-KW"/>
</dbReference>
<evidence type="ECO:0000256" key="4">
    <source>
        <dbReference type="ARBA" id="ARBA00022692"/>
    </source>
</evidence>
<dbReference type="UniPathway" id="UPA00219"/>
<feature type="transmembrane region" description="Helical" evidence="7">
    <location>
        <begin position="20"/>
        <end position="40"/>
    </location>
</feature>
<reference evidence="10 11" key="1">
    <citation type="journal article" date="2019" name="Nat. Microbiol.">
        <title>Mediterranean grassland soil C-N compound turnover is dependent on rainfall and depth, and is mediated by genomically divergent microorganisms.</title>
        <authorList>
            <person name="Diamond S."/>
            <person name="Andeer P.F."/>
            <person name="Li Z."/>
            <person name="Crits-Christoph A."/>
            <person name="Burstein D."/>
            <person name="Anantharaman K."/>
            <person name="Lane K.R."/>
            <person name="Thomas B.C."/>
            <person name="Pan C."/>
            <person name="Northen T.R."/>
            <person name="Banfield J.F."/>
        </authorList>
    </citation>
    <scope>NUCLEOTIDE SEQUENCE [LARGE SCALE GENOMIC DNA]</scope>
    <source>
        <strain evidence="10">WS_9</strain>
    </source>
</reference>
<dbReference type="PANTHER" id="PTHR22926:SF5">
    <property type="entry name" value="PHOSPHO-N-ACETYLMURAMOYL-PENTAPEPTIDE-TRANSFERASE HOMOLOG"/>
    <property type="match status" value="1"/>
</dbReference>
<dbReference type="GO" id="GO:0009252">
    <property type="term" value="P:peptidoglycan biosynthetic process"/>
    <property type="evidence" value="ECO:0007669"/>
    <property type="project" value="UniProtKB-UniRule"/>
</dbReference>
<sequence length="362" mass="39232">MFYHFLYPLHEYFAPFNVFRYITFRSAYALATALLIALVLGRPVIAKLKSLGVGQKVRDDGPKTHLPKAGTPTMGGVLIVIAITISTLLWGNWGNRNVLIALAATLWMGSVGFIDDYLRVMLHYRKGLLGRYKLAGQILLGIGVFVAVYFYPAHGMIDPGATNVPFLKRTVIDFGWLYLPFVILVITGASNAVNLADGLDGLAAGMTAFAAVALGGMCYITGHVKFSEYLQVPYIAGTGELTVFCAAVVGATLGFLWWNCNPADVFMGDTGSLSLGAALGAVAVLIKREFLLAIVGAVFVAEALSVLIQVFSFKVWGKRVFKMAPLHHHFELSGWKEPRVVVRFWIAAALAALVGLSTLKLQ</sequence>
<keyword evidence="7" id="KW-0131">Cell cycle</keyword>
<evidence type="ECO:0000256" key="9">
    <source>
        <dbReference type="PIRSR" id="PIRSR600715-1"/>
    </source>
</evidence>
<dbReference type="PROSITE" id="PS01348">
    <property type="entry name" value="MRAY_2"/>
    <property type="match status" value="1"/>
</dbReference>
<keyword evidence="7 9" id="KW-0460">Magnesium</keyword>
<dbReference type="InterPro" id="IPR003524">
    <property type="entry name" value="PNAcMuramoyl-5peptid_Trfase"/>
</dbReference>
<keyword evidence="6 7" id="KW-0472">Membrane</keyword>
<dbReference type="Pfam" id="PF10555">
    <property type="entry name" value="MraY_sig1"/>
    <property type="match status" value="1"/>
</dbReference>
<evidence type="ECO:0000256" key="1">
    <source>
        <dbReference type="ARBA" id="ARBA00004141"/>
    </source>
</evidence>
<evidence type="ECO:0000313" key="10">
    <source>
        <dbReference type="EMBL" id="TMQ64753.1"/>
    </source>
</evidence>
<keyword evidence="7" id="KW-0133">Cell shape</keyword>
<feature type="transmembrane region" description="Helical" evidence="7">
    <location>
        <begin position="292"/>
        <end position="313"/>
    </location>
</feature>
<dbReference type="GO" id="GO:0005886">
    <property type="term" value="C:plasma membrane"/>
    <property type="evidence" value="ECO:0007669"/>
    <property type="project" value="UniProtKB-SubCell"/>
</dbReference>
<feature type="binding site" evidence="9">
    <location>
        <position position="194"/>
    </location>
    <ligand>
        <name>Mg(2+)</name>
        <dbReference type="ChEBI" id="CHEBI:18420"/>
    </ligand>
</feature>
<name>A0A538TMA3_UNCEI</name>
<feature type="transmembrane region" description="Helical" evidence="7">
    <location>
        <begin position="138"/>
        <end position="157"/>
    </location>
</feature>
<feature type="transmembrane region" description="Helical" evidence="7">
    <location>
        <begin position="99"/>
        <end position="118"/>
    </location>
</feature>
<keyword evidence="7" id="KW-0132">Cell division</keyword>
<feature type="binding site" evidence="9">
    <location>
        <position position="269"/>
    </location>
    <ligand>
        <name>Mg(2+)</name>
        <dbReference type="ChEBI" id="CHEBI:18420"/>
    </ligand>
</feature>
<proteinExistence type="inferred from homology"/>
<dbReference type="AlphaFoldDB" id="A0A538TMA3"/>
<evidence type="ECO:0000256" key="8">
    <source>
        <dbReference type="NCBIfam" id="TIGR00445"/>
    </source>
</evidence>
<evidence type="ECO:0000256" key="2">
    <source>
        <dbReference type="ARBA" id="ARBA00005583"/>
    </source>
</evidence>
<dbReference type="PANTHER" id="PTHR22926">
    <property type="entry name" value="PHOSPHO-N-ACETYLMURAMOYL-PENTAPEPTIDE-TRANSFERASE"/>
    <property type="match status" value="1"/>
</dbReference>
<organism evidence="10 11">
    <name type="scientific">Eiseniibacteriota bacterium</name>
    <dbReference type="NCBI Taxonomy" id="2212470"/>
    <lineage>
        <taxon>Bacteria</taxon>
        <taxon>Candidatus Eiseniibacteriota</taxon>
    </lineage>
</organism>
<dbReference type="GO" id="GO:0046872">
    <property type="term" value="F:metal ion binding"/>
    <property type="evidence" value="ECO:0007669"/>
    <property type="project" value="UniProtKB-KW"/>
</dbReference>
<accession>A0A538TMA3</accession>
<evidence type="ECO:0000256" key="3">
    <source>
        <dbReference type="ARBA" id="ARBA00022679"/>
    </source>
</evidence>
<dbReference type="GO" id="GO:0008360">
    <property type="term" value="P:regulation of cell shape"/>
    <property type="evidence" value="ECO:0007669"/>
    <property type="project" value="UniProtKB-KW"/>
</dbReference>
<protein>
    <recommendedName>
        <fullName evidence="7 8">Phospho-N-acetylmuramoyl-pentapeptide-transferase</fullName>
        <ecNumber evidence="7 8">2.7.8.13</ecNumber>
    </recommendedName>
    <alternativeName>
        <fullName evidence="7">UDP-MurNAc-pentapeptide phosphotransferase</fullName>
    </alternativeName>
</protein>
<dbReference type="PROSITE" id="PS01347">
    <property type="entry name" value="MRAY_1"/>
    <property type="match status" value="1"/>
</dbReference>
<evidence type="ECO:0000256" key="7">
    <source>
        <dbReference type="HAMAP-Rule" id="MF_00038"/>
    </source>
</evidence>
<evidence type="ECO:0000256" key="5">
    <source>
        <dbReference type="ARBA" id="ARBA00022989"/>
    </source>
</evidence>
<comment type="similarity">
    <text evidence="2 7">Belongs to the glycosyltransferase 4 family. MraY subfamily.</text>
</comment>
<dbReference type="GO" id="GO:0071555">
    <property type="term" value="P:cell wall organization"/>
    <property type="evidence" value="ECO:0007669"/>
    <property type="project" value="UniProtKB-KW"/>
</dbReference>
<dbReference type="InterPro" id="IPR000715">
    <property type="entry name" value="Glycosyl_transferase_4"/>
</dbReference>
<dbReference type="Pfam" id="PF00953">
    <property type="entry name" value="Glycos_transf_4"/>
    <property type="match status" value="1"/>
</dbReference>
<dbReference type="InterPro" id="IPR018480">
    <property type="entry name" value="PNAcMuramoyl-5peptid_Trfase_CS"/>
</dbReference>
<keyword evidence="5 7" id="KW-1133">Transmembrane helix</keyword>
<comment type="subcellular location">
    <subcellularLocation>
        <location evidence="7">Cell membrane</location>
        <topology evidence="7">Multi-pass membrane protein</topology>
    </subcellularLocation>
    <subcellularLocation>
        <location evidence="1">Membrane</location>
        <topology evidence="1">Multi-pass membrane protein</topology>
    </subcellularLocation>
</comment>
<dbReference type="Proteomes" id="UP000317691">
    <property type="component" value="Unassembled WGS sequence"/>
</dbReference>
<comment type="function">
    <text evidence="7">Catalyzes the initial step of the lipid cycle reactions in the biosynthesis of the cell wall peptidoglycan: transfers peptidoglycan precursor phospho-MurNAc-pentapeptide from UDP-MurNAc-pentapeptide onto the lipid carrier undecaprenyl phosphate, yielding undecaprenyl-pyrophosphoryl-MurNAc-pentapeptide, known as lipid I.</text>
</comment>
<dbReference type="CDD" id="cd06852">
    <property type="entry name" value="GT_MraY"/>
    <property type="match status" value="1"/>
</dbReference>
<keyword evidence="3 7" id="KW-0808">Transferase</keyword>
<gene>
    <name evidence="7" type="primary">mraY</name>
    <name evidence="10" type="ORF">E6K79_06875</name>
</gene>
<evidence type="ECO:0000256" key="6">
    <source>
        <dbReference type="ARBA" id="ARBA00023136"/>
    </source>
</evidence>
<feature type="transmembrane region" description="Helical" evidence="7">
    <location>
        <begin position="177"/>
        <end position="195"/>
    </location>
</feature>
<evidence type="ECO:0000313" key="11">
    <source>
        <dbReference type="Proteomes" id="UP000317691"/>
    </source>
</evidence>
<feature type="transmembrane region" description="Helical" evidence="7">
    <location>
        <begin position="234"/>
        <end position="258"/>
    </location>
</feature>
<dbReference type="GO" id="GO:0051992">
    <property type="term" value="F:UDP-N-acetylmuramoyl-L-alanyl-D-glutamyl-meso-2,6-diaminopimelyl-D-alanyl-D-alanine:undecaprenyl-phosphate transferase activity"/>
    <property type="evidence" value="ECO:0007669"/>
    <property type="project" value="RHEA"/>
</dbReference>